<reference evidence="7" key="1">
    <citation type="submission" date="2019-05" db="EMBL/GenBank/DDBJ databases">
        <title>Complete genome sequencing of Dialister sp. strain 5BBH33.</title>
        <authorList>
            <person name="Sakamoto M."/>
            <person name="Murakami T."/>
            <person name="Mori H."/>
        </authorList>
    </citation>
    <scope>NUCLEOTIDE SEQUENCE [LARGE SCALE GENOMIC DNA]</scope>
    <source>
        <strain evidence="7">5BBH33</strain>
    </source>
</reference>
<dbReference type="CDD" id="cd05466">
    <property type="entry name" value="PBP2_LTTR_substrate"/>
    <property type="match status" value="1"/>
</dbReference>
<dbReference type="Proteomes" id="UP000320585">
    <property type="component" value="Chromosome"/>
</dbReference>
<dbReference type="AlphaFoldDB" id="A0A8D4UVW3"/>
<dbReference type="EMBL" id="AP019697">
    <property type="protein sequence ID" value="BBK25938.1"/>
    <property type="molecule type" value="Genomic_DNA"/>
</dbReference>
<accession>A0A8D4UVW3</accession>
<dbReference type="InterPro" id="IPR050950">
    <property type="entry name" value="HTH-type_LysR_regulators"/>
</dbReference>
<dbReference type="PROSITE" id="PS50931">
    <property type="entry name" value="HTH_LYSR"/>
    <property type="match status" value="1"/>
</dbReference>
<keyword evidence="7" id="KW-1185">Reference proteome</keyword>
<dbReference type="GO" id="GO:0003677">
    <property type="term" value="F:DNA binding"/>
    <property type="evidence" value="ECO:0007669"/>
    <property type="project" value="UniProtKB-KW"/>
</dbReference>
<dbReference type="PANTHER" id="PTHR30419">
    <property type="entry name" value="HTH-TYPE TRANSCRIPTIONAL REGULATOR YBHD"/>
    <property type="match status" value="1"/>
</dbReference>
<evidence type="ECO:0000256" key="1">
    <source>
        <dbReference type="ARBA" id="ARBA00009437"/>
    </source>
</evidence>
<evidence type="ECO:0000256" key="4">
    <source>
        <dbReference type="ARBA" id="ARBA00023163"/>
    </source>
</evidence>
<dbReference type="InterPro" id="IPR036388">
    <property type="entry name" value="WH-like_DNA-bd_sf"/>
</dbReference>
<dbReference type="Pfam" id="PF00126">
    <property type="entry name" value="HTH_1"/>
    <property type="match status" value="1"/>
</dbReference>
<dbReference type="KEGG" id="dho:Dia5BBH33_18730"/>
<keyword evidence="3" id="KW-0238">DNA-binding</keyword>
<dbReference type="OrthoDB" id="9785745at2"/>
<dbReference type="SUPFAM" id="SSF46785">
    <property type="entry name" value="Winged helix' DNA-binding domain"/>
    <property type="match status" value="1"/>
</dbReference>
<feature type="domain" description="HTH lysR-type" evidence="5">
    <location>
        <begin position="1"/>
        <end position="58"/>
    </location>
</feature>
<sequence length="202" mass="21671">MGIRQLEYFLAVKNAGSFTRAAEHLYVSQPAVTSAIRSLESELGITLFDRSQGKASLTAEGRIFSAHVEEIMKGVVTTIRDMDAMKSLSSGTFAIGISSFLSLPSVLSLIARFLSDHPGIECRVQEGPAEAVAALLEKGELDGAFLPEDPGAGYDIHPLAEVPLALILPKSHPLAEKKSASWDDLEGMALFLPEDFGKGMRP</sequence>
<evidence type="ECO:0000313" key="7">
    <source>
        <dbReference type="Proteomes" id="UP000320585"/>
    </source>
</evidence>
<comment type="similarity">
    <text evidence="1">Belongs to the LysR transcriptional regulatory family.</text>
</comment>
<evidence type="ECO:0000259" key="5">
    <source>
        <dbReference type="PROSITE" id="PS50931"/>
    </source>
</evidence>
<evidence type="ECO:0000313" key="6">
    <source>
        <dbReference type="EMBL" id="BBK25938.1"/>
    </source>
</evidence>
<proteinExistence type="inferred from homology"/>
<dbReference type="FunFam" id="1.10.10.10:FF:000001">
    <property type="entry name" value="LysR family transcriptional regulator"/>
    <property type="match status" value="1"/>
</dbReference>
<dbReference type="SUPFAM" id="SSF53850">
    <property type="entry name" value="Periplasmic binding protein-like II"/>
    <property type="match status" value="1"/>
</dbReference>
<dbReference type="GO" id="GO:0005829">
    <property type="term" value="C:cytosol"/>
    <property type="evidence" value="ECO:0007669"/>
    <property type="project" value="TreeGrafter"/>
</dbReference>
<dbReference type="Pfam" id="PF03466">
    <property type="entry name" value="LysR_substrate"/>
    <property type="match status" value="1"/>
</dbReference>
<protein>
    <recommendedName>
        <fullName evidence="5">HTH lysR-type domain-containing protein</fullName>
    </recommendedName>
</protein>
<keyword evidence="2" id="KW-0805">Transcription regulation</keyword>
<gene>
    <name evidence="6" type="ORF">Dia5BBH33_18730</name>
</gene>
<dbReference type="GO" id="GO:0003700">
    <property type="term" value="F:DNA-binding transcription factor activity"/>
    <property type="evidence" value="ECO:0007669"/>
    <property type="project" value="InterPro"/>
</dbReference>
<dbReference type="Gene3D" id="3.40.190.10">
    <property type="entry name" value="Periplasmic binding protein-like II"/>
    <property type="match status" value="1"/>
</dbReference>
<evidence type="ECO:0000256" key="3">
    <source>
        <dbReference type="ARBA" id="ARBA00023125"/>
    </source>
</evidence>
<dbReference type="GeneID" id="92717084"/>
<dbReference type="InterPro" id="IPR005119">
    <property type="entry name" value="LysR_subst-bd"/>
</dbReference>
<name>A0A8D4UVW3_9FIRM</name>
<dbReference type="Gene3D" id="1.10.10.10">
    <property type="entry name" value="Winged helix-like DNA-binding domain superfamily/Winged helix DNA-binding domain"/>
    <property type="match status" value="1"/>
</dbReference>
<evidence type="ECO:0000256" key="2">
    <source>
        <dbReference type="ARBA" id="ARBA00023015"/>
    </source>
</evidence>
<dbReference type="InterPro" id="IPR000847">
    <property type="entry name" value="LysR_HTH_N"/>
</dbReference>
<keyword evidence="4" id="KW-0804">Transcription</keyword>
<dbReference type="PRINTS" id="PR00039">
    <property type="entry name" value="HTHLYSR"/>
</dbReference>
<organism evidence="6 7">
    <name type="scientific">Dialister hominis</name>
    <dbReference type="NCBI Taxonomy" id="2582419"/>
    <lineage>
        <taxon>Bacteria</taxon>
        <taxon>Bacillati</taxon>
        <taxon>Bacillota</taxon>
        <taxon>Negativicutes</taxon>
        <taxon>Veillonellales</taxon>
        <taxon>Veillonellaceae</taxon>
        <taxon>Dialister</taxon>
    </lineage>
</organism>
<dbReference type="InterPro" id="IPR036390">
    <property type="entry name" value="WH_DNA-bd_sf"/>
</dbReference>
<dbReference type="RefSeq" id="WP_143332886.1">
    <property type="nucleotide sequence ID" value="NZ_AP019697.1"/>
</dbReference>